<evidence type="ECO:0000313" key="7">
    <source>
        <dbReference type="Proteomes" id="UP000886653"/>
    </source>
</evidence>
<feature type="transmembrane region" description="Helical" evidence="5">
    <location>
        <begin position="279"/>
        <end position="299"/>
    </location>
</feature>
<dbReference type="InterPro" id="IPR004776">
    <property type="entry name" value="Mem_transp_PIN-like"/>
</dbReference>
<organism evidence="6 7">
    <name type="scientific">Cronartium quercuum f. sp. fusiforme G11</name>
    <dbReference type="NCBI Taxonomy" id="708437"/>
    <lineage>
        <taxon>Eukaryota</taxon>
        <taxon>Fungi</taxon>
        <taxon>Dikarya</taxon>
        <taxon>Basidiomycota</taxon>
        <taxon>Pucciniomycotina</taxon>
        <taxon>Pucciniomycetes</taxon>
        <taxon>Pucciniales</taxon>
        <taxon>Coleosporiaceae</taxon>
        <taxon>Cronartium</taxon>
    </lineage>
</organism>
<dbReference type="AlphaFoldDB" id="A0A9P6NPT8"/>
<evidence type="ECO:0000256" key="1">
    <source>
        <dbReference type="ARBA" id="ARBA00004141"/>
    </source>
</evidence>
<dbReference type="GO" id="GO:0005783">
    <property type="term" value="C:endoplasmic reticulum"/>
    <property type="evidence" value="ECO:0007669"/>
    <property type="project" value="TreeGrafter"/>
</dbReference>
<evidence type="ECO:0000313" key="6">
    <source>
        <dbReference type="EMBL" id="KAG0149834.1"/>
    </source>
</evidence>
<dbReference type="GO" id="GO:0055085">
    <property type="term" value="P:transmembrane transport"/>
    <property type="evidence" value="ECO:0007669"/>
    <property type="project" value="InterPro"/>
</dbReference>
<dbReference type="PANTHER" id="PTHR31794">
    <property type="entry name" value="AUXIN EFFLUX TRANSPORTER FAMILY PROTEIN (EUROFUNG)"/>
    <property type="match status" value="1"/>
</dbReference>
<comment type="subcellular location">
    <subcellularLocation>
        <location evidence="1">Membrane</location>
        <topology evidence="1">Multi-pass membrane protein</topology>
    </subcellularLocation>
</comment>
<keyword evidence="3 5" id="KW-1133">Transmembrane helix</keyword>
<keyword evidence="4 5" id="KW-0472">Membrane</keyword>
<feature type="transmembrane region" description="Helical" evidence="5">
    <location>
        <begin position="52"/>
        <end position="68"/>
    </location>
</feature>
<accession>A0A9P6NPT8</accession>
<feature type="transmembrane region" description="Helical" evidence="5">
    <location>
        <begin position="311"/>
        <end position="329"/>
    </location>
</feature>
<evidence type="ECO:0000256" key="5">
    <source>
        <dbReference type="SAM" id="Phobius"/>
    </source>
</evidence>
<reference evidence="6" key="1">
    <citation type="submission" date="2013-11" db="EMBL/GenBank/DDBJ databases">
        <title>Genome sequence of the fusiform rust pathogen reveals effectors for host alternation and coevolution with pine.</title>
        <authorList>
            <consortium name="DOE Joint Genome Institute"/>
            <person name="Smith K."/>
            <person name="Pendleton A."/>
            <person name="Kubisiak T."/>
            <person name="Anderson C."/>
            <person name="Salamov A."/>
            <person name="Aerts A."/>
            <person name="Riley R."/>
            <person name="Clum A."/>
            <person name="Lindquist E."/>
            <person name="Ence D."/>
            <person name="Campbell M."/>
            <person name="Kronenberg Z."/>
            <person name="Feau N."/>
            <person name="Dhillon B."/>
            <person name="Hamelin R."/>
            <person name="Burleigh J."/>
            <person name="Smith J."/>
            <person name="Yandell M."/>
            <person name="Nelson C."/>
            <person name="Grigoriev I."/>
            <person name="Davis J."/>
        </authorList>
    </citation>
    <scope>NUCLEOTIDE SEQUENCE</scope>
    <source>
        <strain evidence="6">G11</strain>
    </source>
</reference>
<feature type="transmembrane region" description="Helical" evidence="5">
    <location>
        <begin position="108"/>
        <end position="131"/>
    </location>
</feature>
<feature type="transmembrane region" description="Helical" evidence="5">
    <location>
        <begin position="6"/>
        <end position="31"/>
    </location>
</feature>
<gene>
    <name evidence="6" type="ORF">CROQUDRAFT_713729</name>
</gene>
<evidence type="ECO:0000256" key="4">
    <source>
        <dbReference type="ARBA" id="ARBA00023136"/>
    </source>
</evidence>
<keyword evidence="7" id="KW-1185">Reference proteome</keyword>
<dbReference type="Proteomes" id="UP000886653">
    <property type="component" value="Unassembled WGS sequence"/>
</dbReference>
<feature type="transmembrane region" description="Helical" evidence="5">
    <location>
        <begin position="483"/>
        <end position="508"/>
    </location>
</feature>
<keyword evidence="2 5" id="KW-0812">Transmembrane</keyword>
<feature type="transmembrane region" description="Helical" evidence="5">
    <location>
        <begin position="376"/>
        <end position="398"/>
    </location>
</feature>
<name>A0A9P6NPT8_9BASI</name>
<evidence type="ECO:0000256" key="3">
    <source>
        <dbReference type="ARBA" id="ARBA00022989"/>
    </source>
</evidence>
<dbReference type="GO" id="GO:0016020">
    <property type="term" value="C:membrane"/>
    <property type="evidence" value="ECO:0007669"/>
    <property type="project" value="UniProtKB-SubCell"/>
</dbReference>
<protein>
    <submittedName>
        <fullName evidence="6">Uncharacterized protein</fullName>
    </submittedName>
</protein>
<dbReference type="Pfam" id="PF03547">
    <property type="entry name" value="Mem_trans"/>
    <property type="match status" value="1"/>
</dbReference>
<sequence length="511" mass="55891">MSNEFSIWSIIQVVAGSIFQVFVLSLAGYFLARKNIITPQCRSSFNEANNTFFTPAFIFSKVAFSLTTDHLLKLYIVIVGFVVVTAFSAIFAYLPARLFRLRSSDRKFCVAVSMFMNSNSLPIALVSSLLGGLKDKTGFEWAAEDPKTQQIGRSVAYLVVYSTFGLILRWSYGVRLLSISTPTELGQVHNSDERLDSSTFETRGGAVARIGTQNKTSDSAGSMGRKSAELVLVTGNEGSSRFPCLPSTREKNWKALSKIFLIRFIIAPLKGLYRFMTATLYSSLLAFIVVCIPQVQTFLGGIEPLRSGLKFAGDVAVPLTLIVLGAYFHTPTKSENKIEQPSGSVEVDAQEKGFGSLELEADTPDYSFSKSDRPTVFVGIVARQVFAPAVLIPVLFFVRRALSSPTTDTSSHDDISATPSSAMTGEVIDDPCFILVMVLLIGAPPAITLAQMTSVNKFLIGSTAYVNQERQSRRFQRLISRTLLIAYTLFTPISTVVLVFVAVVIVHAGSR</sequence>
<proteinExistence type="predicted"/>
<dbReference type="OrthoDB" id="2499604at2759"/>
<dbReference type="PANTHER" id="PTHR31794:SF2">
    <property type="entry name" value="AUXIN EFFLUX TRANSPORTER FAMILY PROTEIN (EUROFUNG)"/>
    <property type="match status" value="1"/>
</dbReference>
<comment type="caution">
    <text evidence="6">The sequence shown here is derived from an EMBL/GenBank/DDBJ whole genome shotgun (WGS) entry which is preliminary data.</text>
</comment>
<evidence type="ECO:0000256" key="2">
    <source>
        <dbReference type="ARBA" id="ARBA00022692"/>
    </source>
</evidence>
<dbReference type="EMBL" id="MU167224">
    <property type="protein sequence ID" value="KAG0149834.1"/>
    <property type="molecule type" value="Genomic_DNA"/>
</dbReference>
<feature type="transmembrane region" description="Helical" evidence="5">
    <location>
        <begin position="151"/>
        <end position="172"/>
    </location>
</feature>
<feature type="transmembrane region" description="Helical" evidence="5">
    <location>
        <begin position="74"/>
        <end position="96"/>
    </location>
</feature>